<name>A0A2V3IJN1_9FLOR</name>
<dbReference type="InterPro" id="IPR015847">
    <property type="entry name" value="ExoRNase_PH_dom2"/>
</dbReference>
<evidence type="ECO:0000313" key="12">
    <source>
        <dbReference type="EMBL" id="PXF42282.1"/>
    </source>
</evidence>
<dbReference type="GO" id="GO:0034475">
    <property type="term" value="P:U4 snRNA 3'-end processing"/>
    <property type="evidence" value="ECO:0007669"/>
    <property type="project" value="TreeGrafter"/>
</dbReference>
<keyword evidence="8" id="KW-0539">Nucleus</keyword>
<comment type="caution">
    <text evidence="12">The sequence shown here is derived from an EMBL/GenBank/DDBJ whole genome shotgun (WGS) entry which is preliminary data.</text>
</comment>
<evidence type="ECO:0000256" key="8">
    <source>
        <dbReference type="ARBA" id="ARBA00023242"/>
    </source>
</evidence>
<evidence type="ECO:0000259" key="10">
    <source>
        <dbReference type="Pfam" id="PF01138"/>
    </source>
</evidence>
<dbReference type="GO" id="GO:0035925">
    <property type="term" value="F:mRNA 3'-UTR AU-rich region binding"/>
    <property type="evidence" value="ECO:0007669"/>
    <property type="project" value="TreeGrafter"/>
</dbReference>
<dbReference type="InterPro" id="IPR050590">
    <property type="entry name" value="Exosome_comp_Rrp42_subfam"/>
</dbReference>
<dbReference type="EMBL" id="NBIV01000169">
    <property type="protein sequence ID" value="PXF42282.1"/>
    <property type="molecule type" value="Genomic_DNA"/>
</dbReference>
<evidence type="ECO:0000256" key="6">
    <source>
        <dbReference type="ARBA" id="ARBA00022835"/>
    </source>
</evidence>
<keyword evidence="5" id="KW-0698">rRNA processing</keyword>
<evidence type="ECO:0000256" key="1">
    <source>
        <dbReference type="ARBA" id="ARBA00004496"/>
    </source>
</evidence>
<accession>A0A2V3IJN1</accession>
<dbReference type="GO" id="GO:0000177">
    <property type="term" value="C:cytoplasmic exosome (RNase complex)"/>
    <property type="evidence" value="ECO:0007669"/>
    <property type="project" value="TreeGrafter"/>
</dbReference>
<evidence type="ECO:0000256" key="4">
    <source>
        <dbReference type="ARBA" id="ARBA00022490"/>
    </source>
</evidence>
<reference evidence="12 13" key="1">
    <citation type="journal article" date="2018" name="Mol. Biol. Evol.">
        <title>Analysis of the draft genome of the red seaweed Gracilariopsis chorda provides insights into genome size evolution in Rhodophyta.</title>
        <authorList>
            <person name="Lee J."/>
            <person name="Yang E.C."/>
            <person name="Graf L."/>
            <person name="Yang J.H."/>
            <person name="Qiu H."/>
            <person name="Zel Zion U."/>
            <person name="Chan C.X."/>
            <person name="Stephens T.G."/>
            <person name="Weber A.P.M."/>
            <person name="Boo G.H."/>
            <person name="Boo S.M."/>
            <person name="Kim K.M."/>
            <person name="Shin Y."/>
            <person name="Jung M."/>
            <person name="Lee S.J."/>
            <person name="Yim H.S."/>
            <person name="Lee J.H."/>
            <person name="Bhattacharya D."/>
            <person name="Yoon H.S."/>
        </authorList>
    </citation>
    <scope>NUCLEOTIDE SEQUENCE [LARGE SCALE GENOMIC DNA]</scope>
    <source>
        <strain evidence="12 13">SKKU-2015</strain>
        <tissue evidence="12">Whole body</tissue>
    </source>
</reference>
<keyword evidence="7" id="KW-0694">RNA-binding</keyword>
<comment type="subcellular location">
    <subcellularLocation>
        <location evidence="1">Cytoplasm</location>
    </subcellularLocation>
    <subcellularLocation>
        <location evidence="2">Nucleus</location>
        <location evidence="2">Nucleolus</location>
    </subcellularLocation>
</comment>
<dbReference type="SUPFAM" id="SSF55666">
    <property type="entry name" value="Ribonuclease PH domain 2-like"/>
    <property type="match status" value="1"/>
</dbReference>
<dbReference type="OrthoDB" id="45882at2759"/>
<dbReference type="Gene3D" id="3.30.230.70">
    <property type="entry name" value="GHMP Kinase, N-terminal domain"/>
    <property type="match status" value="1"/>
</dbReference>
<sequence length="295" mass="32333">MISEDVYRKVHPKEYLKRFIDKDVRPDGRAVSTARYLRLTIGSINTAVGSALVRLGNTTVLAGVNATLIRPNNANPDKGIVEVSVELLPTASGESRNVRGEEAVVLAEFLRTLIIPHIDVSTLCVEADKLVWCLSLTVYCIDHDGNLEDSVVLAAVAALRNVRLPTVRMVDGDEGGDIENGIENTRMIDADNEAEEGNESIMAVVSSKRTESLELDNFPLTVSFQLFCEKALIDPSAEEEVVCVSRVTFIMKPTGDMRGILKEGGHILSPKLYNSCLAQSKERVKEYMKKLQAGS</sequence>
<feature type="domain" description="Exoribonuclease phosphorolytic" evidence="11">
    <location>
        <begin position="218"/>
        <end position="282"/>
    </location>
</feature>
<evidence type="ECO:0000259" key="11">
    <source>
        <dbReference type="Pfam" id="PF03725"/>
    </source>
</evidence>
<feature type="domain" description="Exoribonuclease phosphorolytic" evidence="10">
    <location>
        <begin position="35"/>
        <end position="165"/>
    </location>
</feature>
<dbReference type="GO" id="GO:0000467">
    <property type="term" value="P:exonucleolytic trimming to generate mature 3'-end of 5.8S rRNA from tricistronic rRNA transcript (SSU-rRNA, 5.8S rRNA, LSU-rRNA)"/>
    <property type="evidence" value="ECO:0007669"/>
    <property type="project" value="TreeGrafter"/>
</dbReference>
<dbReference type="GO" id="GO:0071038">
    <property type="term" value="P:TRAMP-dependent tRNA surveillance pathway"/>
    <property type="evidence" value="ECO:0007669"/>
    <property type="project" value="TreeGrafter"/>
</dbReference>
<proteinExistence type="inferred from homology"/>
<dbReference type="SUPFAM" id="SSF54211">
    <property type="entry name" value="Ribosomal protein S5 domain 2-like"/>
    <property type="match status" value="1"/>
</dbReference>
<evidence type="ECO:0000313" key="13">
    <source>
        <dbReference type="Proteomes" id="UP000247409"/>
    </source>
</evidence>
<dbReference type="GO" id="GO:0034476">
    <property type="term" value="P:U5 snRNA 3'-end processing"/>
    <property type="evidence" value="ECO:0007669"/>
    <property type="project" value="TreeGrafter"/>
</dbReference>
<dbReference type="Pfam" id="PF01138">
    <property type="entry name" value="RNase_PH"/>
    <property type="match status" value="1"/>
</dbReference>
<dbReference type="GO" id="GO:0000176">
    <property type="term" value="C:nuclear exosome (RNase complex)"/>
    <property type="evidence" value="ECO:0007669"/>
    <property type="project" value="TreeGrafter"/>
</dbReference>
<evidence type="ECO:0000256" key="3">
    <source>
        <dbReference type="ARBA" id="ARBA00006678"/>
    </source>
</evidence>
<dbReference type="AlphaFoldDB" id="A0A2V3IJN1"/>
<comment type="similarity">
    <text evidence="3">Belongs to the RNase PH family.</text>
</comment>
<evidence type="ECO:0000256" key="9">
    <source>
        <dbReference type="ARBA" id="ARBA00030617"/>
    </source>
</evidence>
<gene>
    <name evidence="12" type="ORF">BWQ96_08001</name>
</gene>
<dbReference type="Pfam" id="PF03725">
    <property type="entry name" value="RNase_PH_C"/>
    <property type="match status" value="1"/>
</dbReference>
<protein>
    <recommendedName>
        <fullName evidence="9">Ribosomal RNA-processing protein 43</fullName>
    </recommendedName>
</protein>
<organism evidence="12 13">
    <name type="scientific">Gracilariopsis chorda</name>
    <dbReference type="NCBI Taxonomy" id="448386"/>
    <lineage>
        <taxon>Eukaryota</taxon>
        <taxon>Rhodophyta</taxon>
        <taxon>Florideophyceae</taxon>
        <taxon>Rhodymeniophycidae</taxon>
        <taxon>Gracilariales</taxon>
        <taxon>Gracilariaceae</taxon>
        <taxon>Gracilariopsis</taxon>
    </lineage>
</organism>
<evidence type="ECO:0000256" key="2">
    <source>
        <dbReference type="ARBA" id="ARBA00004604"/>
    </source>
</evidence>
<keyword evidence="6" id="KW-0271">Exosome</keyword>
<dbReference type="InterPro" id="IPR036345">
    <property type="entry name" value="ExoRNase_PH_dom2_sf"/>
</dbReference>
<dbReference type="GO" id="GO:0071035">
    <property type="term" value="P:nuclear polyadenylation-dependent rRNA catabolic process"/>
    <property type="evidence" value="ECO:0007669"/>
    <property type="project" value="TreeGrafter"/>
</dbReference>
<dbReference type="InterPro" id="IPR020568">
    <property type="entry name" value="Ribosomal_Su5_D2-typ_SF"/>
</dbReference>
<dbReference type="GO" id="GO:0016075">
    <property type="term" value="P:rRNA catabolic process"/>
    <property type="evidence" value="ECO:0007669"/>
    <property type="project" value="TreeGrafter"/>
</dbReference>
<dbReference type="PANTHER" id="PTHR11097:SF9">
    <property type="entry name" value="EXOSOME COMPLEX COMPONENT RRP43"/>
    <property type="match status" value="1"/>
</dbReference>
<evidence type="ECO:0000256" key="7">
    <source>
        <dbReference type="ARBA" id="ARBA00022884"/>
    </source>
</evidence>
<dbReference type="GO" id="GO:0071028">
    <property type="term" value="P:nuclear mRNA surveillance"/>
    <property type="evidence" value="ECO:0007669"/>
    <property type="project" value="TreeGrafter"/>
</dbReference>
<evidence type="ECO:0000256" key="5">
    <source>
        <dbReference type="ARBA" id="ARBA00022552"/>
    </source>
</evidence>
<dbReference type="GO" id="GO:0034473">
    <property type="term" value="P:U1 snRNA 3'-end processing"/>
    <property type="evidence" value="ECO:0007669"/>
    <property type="project" value="TreeGrafter"/>
</dbReference>
<dbReference type="Proteomes" id="UP000247409">
    <property type="component" value="Unassembled WGS sequence"/>
</dbReference>
<dbReference type="PANTHER" id="PTHR11097">
    <property type="entry name" value="EXOSOME COMPLEX EXONUCLEASE RIBOSOMAL RNA PROCESSING PROTEIN"/>
    <property type="match status" value="1"/>
</dbReference>
<dbReference type="InterPro" id="IPR001247">
    <property type="entry name" value="ExoRNase_PH_dom1"/>
</dbReference>
<dbReference type="GO" id="GO:0005730">
    <property type="term" value="C:nucleolus"/>
    <property type="evidence" value="ECO:0007669"/>
    <property type="project" value="UniProtKB-SubCell"/>
</dbReference>
<keyword evidence="4" id="KW-0963">Cytoplasm</keyword>
<dbReference type="InterPro" id="IPR027408">
    <property type="entry name" value="PNPase/RNase_PH_dom_sf"/>
</dbReference>
<dbReference type="STRING" id="448386.A0A2V3IJN1"/>
<keyword evidence="13" id="KW-1185">Reference proteome</keyword>